<dbReference type="CDD" id="cd03429">
    <property type="entry name" value="NUDIX_NADH_pyrophosphatase_Nudt13"/>
    <property type="match status" value="1"/>
</dbReference>
<dbReference type="InterPro" id="IPR049734">
    <property type="entry name" value="NudC-like_C"/>
</dbReference>
<evidence type="ECO:0000256" key="8">
    <source>
        <dbReference type="ARBA" id="ARBA00023027"/>
    </source>
</evidence>
<evidence type="ECO:0000313" key="11">
    <source>
        <dbReference type="EMBL" id="MEH7828062.1"/>
    </source>
</evidence>
<comment type="cofactor">
    <cofactor evidence="2">
        <name>Zn(2+)</name>
        <dbReference type="ChEBI" id="CHEBI:29105"/>
    </cofactor>
</comment>
<evidence type="ECO:0000259" key="10">
    <source>
        <dbReference type="PROSITE" id="PS51462"/>
    </source>
</evidence>
<organism evidence="11 12">
    <name type="scientific">Gemmobacter denitrificans</name>
    <dbReference type="NCBI Taxonomy" id="3123040"/>
    <lineage>
        <taxon>Bacteria</taxon>
        <taxon>Pseudomonadati</taxon>
        <taxon>Pseudomonadota</taxon>
        <taxon>Alphaproteobacteria</taxon>
        <taxon>Rhodobacterales</taxon>
        <taxon>Paracoccaceae</taxon>
        <taxon>Gemmobacter</taxon>
    </lineage>
</organism>
<gene>
    <name evidence="11" type="primary">nudC</name>
    <name evidence="11" type="ORF">V6590_07865</name>
</gene>
<keyword evidence="5" id="KW-0479">Metal-binding</keyword>
<evidence type="ECO:0000256" key="5">
    <source>
        <dbReference type="ARBA" id="ARBA00022723"/>
    </source>
</evidence>
<keyword evidence="12" id="KW-1185">Reference proteome</keyword>
<evidence type="ECO:0000256" key="4">
    <source>
        <dbReference type="ARBA" id="ARBA00012381"/>
    </source>
</evidence>
<dbReference type="RefSeq" id="WP_335421613.1">
    <property type="nucleotide sequence ID" value="NZ_JBALHR010000003.1"/>
</dbReference>
<accession>A0ABU8BTP4</accession>
<comment type="similarity">
    <text evidence="3">Belongs to the Nudix hydrolase family. NudC subfamily.</text>
</comment>
<dbReference type="Pfam" id="PF00293">
    <property type="entry name" value="NUDIX"/>
    <property type="match status" value="1"/>
</dbReference>
<dbReference type="GO" id="GO:0016787">
    <property type="term" value="F:hydrolase activity"/>
    <property type="evidence" value="ECO:0007669"/>
    <property type="project" value="UniProtKB-KW"/>
</dbReference>
<comment type="cofactor">
    <cofactor evidence="1">
        <name>Mg(2+)</name>
        <dbReference type="ChEBI" id="CHEBI:18420"/>
    </cofactor>
</comment>
<dbReference type="InterPro" id="IPR050241">
    <property type="entry name" value="NAD-cap_RNA_hydrolase_NudC"/>
</dbReference>
<dbReference type="InterPro" id="IPR000086">
    <property type="entry name" value="NUDIX_hydrolase_dom"/>
</dbReference>
<dbReference type="EMBL" id="JBALHR010000003">
    <property type="protein sequence ID" value="MEH7828062.1"/>
    <property type="molecule type" value="Genomic_DNA"/>
</dbReference>
<dbReference type="NCBIfam" id="NF001299">
    <property type="entry name" value="PRK00241.1"/>
    <property type="match status" value="1"/>
</dbReference>
<evidence type="ECO:0000256" key="2">
    <source>
        <dbReference type="ARBA" id="ARBA00001947"/>
    </source>
</evidence>
<comment type="catalytic activity">
    <reaction evidence="9">
        <text>a 5'-end NAD(+)-phospho-ribonucleoside in mRNA + H2O = a 5'-end phospho-adenosine-phospho-ribonucleoside in mRNA + beta-nicotinamide D-ribonucleotide + 2 H(+)</text>
        <dbReference type="Rhea" id="RHEA:60876"/>
        <dbReference type="Rhea" id="RHEA-COMP:15698"/>
        <dbReference type="Rhea" id="RHEA-COMP:15719"/>
        <dbReference type="ChEBI" id="CHEBI:14649"/>
        <dbReference type="ChEBI" id="CHEBI:15377"/>
        <dbReference type="ChEBI" id="CHEBI:15378"/>
        <dbReference type="ChEBI" id="CHEBI:144029"/>
        <dbReference type="ChEBI" id="CHEBI:144051"/>
    </reaction>
    <physiologicalReaction direction="left-to-right" evidence="9">
        <dbReference type="Rhea" id="RHEA:60877"/>
    </physiologicalReaction>
</comment>
<proteinExistence type="inferred from homology"/>
<dbReference type="Proteomes" id="UP001431963">
    <property type="component" value="Unassembled WGS sequence"/>
</dbReference>
<dbReference type="Pfam" id="PF09297">
    <property type="entry name" value="Zn_ribbon_NUD"/>
    <property type="match status" value="1"/>
</dbReference>
<keyword evidence="8" id="KW-0520">NAD</keyword>
<evidence type="ECO:0000256" key="3">
    <source>
        <dbReference type="ARBA" id="ARBA00009595"/>
    </source>
</evidence>
<dbReference type="InterPro" id="IPR015375">
    <property type="entry name" value="NADH_PPase-like_N"/>
</dbReference>
<dbReference type="Gene3D" id="3.90.79.10">
    <property type="entry name" value="Nucleoside Triphosphate Pyrophosphohydrolase"/>
    <property type="match status" value="1"/>
</dbReference>
<dbReference type="Gene3D" id="3.90.79.20">
    <property type="match status" value="1"/>
</dbReference>
<dbReference type="PANTHER" id="PTHR42904">
    <property type="entry name" value="NUDIX HYDROLASE, NUDC SUBFAMILY"/>
    <property type="match status" value="1"/>
</dbReference>
<evidence type="ECO:0000256" key="7">
    <source>
        <dbReference type="ARBA" id="ARBA00022842"/>
    </source>
</evidence>
<dbReference type="SUPFAM" id="SSF55811">
    <property type="entry name" value="Nudix"/>
    <property type="match status" value="1"/>
</dbReference>
<feature type="domain" description="Nudix hydrolase" evidence="10">
    <location>
        <begin position="179"/>
        <end position="303"/>
    </location>
</feature>
<dbReference type="InterPro" id="IPR015797">
    <property type="entry name" value="NUDIX_hydrolase-like_dom_sf"/>
</dbReference>
<dbReference type="InterPro" id="IPR020084">
    <property type="entry name" value="NUDIX_hydrolase_CS"/>
</dbReference>
<evidence type="ECO:0000256" key="1">
    <source>
        <dbReference type="ARBA" id="ARBA00001946"/>
    </source>
</evidence>
<sequence length="318" mass="34135">MREAESVTFGGAGLDRAAALRGDEAALAGLLMTGRILPMWRGKPLTRADGAELGWLAQGHPTLAHGRPPVFLGMIDGFGHFTQDISDWTPEAGAEAVQAGFLDQSAQHHPALGQDYAFLELRAIMTRLSPMEAECAATARAILHWHRSHGFCATCGAASDLAMAGWQRSCPACGAQHFPRTDPVVIMLVTHGNSVLLGRSPGWPEGMYSCLAGFVEPGETIEAAVRREVFEEAGVRLGAVRYLASQPWPFPASLMLGCAADALDTALTIDPAELEDVLWLNREDVLAAMAGEHPRVKPARKGAIAHFLLSNWLADRLD</sequence>
<name>A0ABU8BTP4_9RHOB</name>
<evidence type="ECO:0000313" key="12">
    <source>
        <dbReference type="Proteomes" id="UP001431963"/>
    </source>
</evidence>
<evidence type="ECO:0000256" key="9">
    <source>
        <dbReference type="ARBA" id="ARBA00023679"/>
    </source>
</evidence>
<keyword evidence="7" id="KW-0460">Magnesium</keyword>
<comment type="caution">
    <text evidence="11">The sequence shown here is derived from an EMBL/GenBank/DDBJ whole genome shotgun (WGS) entry which is preliminary data.</text>
</comment>
<dbReference type="PROSITE" id="PS00893">
    <property type="entry name" value="NUDIX_BOX"/>
    <property type="match status" value="1"/>
</dbReference>
<protein>
    <recommendedName>
        <fullName evidence="4">NAD(+) diphosphatase</fullName>
        <ecNumber evidence="4">3.6.1.22</ecNumber>
    </recommendedName>
</protein>
<reference evidence="11" key="1">
    <citation type="submission" date="2024-02" db="EMBL/GenBank/DDBJ databases">
        <title>Genome sequences of strain Gemmobacter sp. JM10B15.</title>
        <authorList>
            <person name="Zhang M."/>
        </authorList>
    </citation>
    <scope>NUCLEOTIDE SEQUENCE</scope>
    <source>
        <strain evidence="11">JM10B15</strain>
    </source>
</reference>
<keyword evidence="6 11" id="KW-0378">Hydrolase</keyword>
<evidence type="ECO:0000256" key="6">
    <source>
        <dbReference type="ARBA" id="ARBA00022801"/>
    </source>
</evidence>
<dbReference type="InterPro" id="IPR015376">
    <property type="entry name" value="Znr_NADH_PPase"/>
</dbReference>
<dbReference type="Pfam" id="PF09296">
    <property type="entry name" value="NUDIX-like"/>
    <property type="match status" value="1"/>
</dbReference>
<dbReference type="EC" id="3.6.1.22" evidence="4"/>
<dbReference type="PROSITE" id="PS51462">
    <property type="entry name" value="NUDIX"/>
    <property type="match status" value="1"/>
</dbReference>
<dbReference type="PANTHER" id="PTHR42904:SF6">
    <property type="entry name" value="NAD-CAPPED RNA HYDROLASE NUDT12"/>
    <property type="match status" value="1"/>
</dbReference>